<keyword evidence="3" id="KW-0808">Transferase</keyword>
<feature type="transmembrane region" description="Helical" evidence="1">
    <location>
        <begin position="252"/>
        <end position="269"/>
    </location>
</feature>
<proteinExistence type="predicted"/>
<gene>
    <name evidence="3" type="ORF">F1189_25910</name>
</gene>
<organism evidence="3 4">
    <name type="scientific">Rhodovastum atsumiense</name>
    <dbReference type="NCBI Taxonomy" id="504468"/>
    <lineage>
        <taxon>Bacteria</taxon>
        <taxon>Pseudomonadati</taxon>
        <taxon>Pseudomonadota</taxon>
        <taxon>Alphaproteobacteria</taxon>
        <taxon>Acetobacterales</taxon>
        <taxon>Acetobacteraceae</taxon>
        <taxon>Rhodovastum</taxon>
    </lineage>
</organism>
<dbReference type="Proteomes" id="UP000325255">
    <property type="component" value="Unassembled WGS sequence"/>
</dbReference>
<protein>
    <submittedName>
        <fullName evidence="3">Acyltransferase</fullName>
    </submittedName>
</protein>
<keyword evidence="4" id="KW-1185">Reference proteome</keyword>
<feature type="transmembrane region" description="Helical" evidence="1">
    <location>
        <begin position="101"/>
        <end position="121"/>
    </location>
</feature>
<dbReference type="AlphaFoldDB" id="A0A5M6IM92"/>
<feature type="transmembrane region" description="Helical" evidence="1">
    <location>
        <begin position="184"/>
        <end position="210"/>
    </location>
</feature>
<dbReference type="PANTHER" id="PTHR23028:SF134">
    <property type="entry name" value="PUTATIVE (AFU_ORTHOLOGUE AFUA_4G08520)-RELATED"/>
    <property type="match status" value="1"/>
</dbReference>
<accession>A0A5M6IM92</accession>
<feature type="transmembrane region" description="Helical" evidence="1">
    <location>
        <begin position="275"/>
        <end position="292"/>
    </location>
</feature>
<dbReference type="PANTHER" id="PTHR23028">
    <property type="entry name" value="ACETYLTRANSFERASE"/>
    <property type="match status" value="1"/>
</dbReference>
<dbReference type="GO" id="GO:0016747">
    <property type="term" value="F:acyltransferase activity, transferring groups other than amino-acyl groups"/>
    <property type="evidence" value="ECO:0007669"/>
    <property type="project" value="InterPro"/>
</dbReference>
<feature type="transmembrane region" description="Helical" evidence="1">
    <location>
        <begin position="157"/>
        <end position="177"/>
    </location>
</feature>
<feature type="transmembrane region" description="Helical" evidence="1">
    <location>
        <begin position="222"/>
        <end position="240"/>
    </location>
</feature>
<dbReference type="Pfam" id="PF01757">
    <property type="entry name" value="Acyl_transf_3"/>
    <property type="match status" value="1"/>
</dbReference>
<feature type="transmembrane region" description="Helical" evidence="1">
    <location>
        <begin position="60"/>
        <end position="81"/>
    </location>
</feature>
<feature type="transmembrane region" description="Helical" evidence="1">
    <location>
        <begin position="335"/>
        <end position="355"/>
    </location>
</feature>
<name>A0A5M6IM92_9PROT</name>
<feature type="domain" description="Acyltransferase 3" evidence="2">
    <location>
        <begin position="34"/>
        <end position="353"/>
    </location>
</feature>
<keyword evidence="1" id="KW-0472">Membrane</keyword>
<sequence length="390" mass="42991">MTRQSCIFDIYFSRSNSTFTPPQQVACMTQHRYAYLDGIRGLAAIFVLTRHIPFLNFNFYRSYLAVDLFFILSGFVLAHAYDRKLREGMMSARRFMLIRAIRLYPVFLLSALLSIVAAFAGAFSKHLDSFSHLADLSFAALATIMLLPWPASGNPSLFPINGVYWSLFFEVLANFLYARCRFLLTGAVLAGVAFLAATGIVVLACCHGNLDAGFLWTWQDAGAGMLRSIFGISMGLLLYRQAPSLSRCFGRVSPWLIFPIVGIILASPASPHLNWLIDVICVCLIFPACVLIGARRPTSTGETILLALGSASYPIYVLHVPIAKMMSPVWESVDAFAPYGGILFIVLLVMLSVGLERIYDVPVRRYLLGRLRKSRPADAAQGGFLTPAGG</sequence>
<keyword evidence="1" id="KW-1133">Transmembrane helix</keyword>
<feature type="transmembrane region" description="Helical" evidence="1">
    <location>
        <begin position="304"/>
        <end position="323"/>
    </location>
</feature>
<evidence type="ECO:0000259" key="2">
    <source>
        <dbReference type="Pfam" id="PF01757"/>
    </source>
</evidence>
<evidence type="ECO:0000313" key="4">
    <source>
        <dbReference type="Proteomes" id="UP000325255"/>
    </source>
</evidence>
<dbReference type="OrthoDB" id="9796461at2"/>
<reference evidence="3 4" key="1">
    <citation type="submission" date="2019-09" db="EMBL/GenBank/DDBJ databases">
        <title>Genome sequence of Rhodovastum atsumiense, a diverse member of the Acetobacteraceae family of non-sulfur purple photosynthetic bacteria.</title>
        <authorList>
            <person name="Meyer T."/>
            <person name="Kyndt J."/>
        </authorList>
    </citation>
    <scope>NUCLEOTIDE SEQUENCE [LARGE SCALE GENOMIC DNA]</scope>
    <source>
        <strain evidence="3 4">DSM 21279</strain>
    </source>
</reference>
<dbReference type="EMBL" id="VWPK01000060">
    <property type="protein sequence ID" value="KAA5609067.1"/>
    <property type="molecule type" value="Genomic_DNA"/>
</dbReference>
<evidence type="ECO:0000256" key="1">
    <source>
        <dbReference type="SAM" id="Phobius"/>
    </source>
</evidence>
<keyword evidence="3" id="KW-0012">Acyltransferase</keyword>
<dbReference type="InterPro" id="IPR050879">
    <property type="entry name" value="Acyltransferase_3"/>
</dbReference>
<evidence type="ECO:0000313" key="3">
    <source>
        <dbReference type="EMBL" id="KAA5609067.1"/>
    </source>
</evidence>
<dbReference type="InterPro" id="IPR002656">
    <property type="entry name" value="Acyl_transf_3_dom"/>
</dbReference>
<comment type="caution">
    <text evidence="3">The sequence shown here is derived from an EMBL/GenBank/DDBJ whole genome shotgun (WGS) entry which is preliminary data.</text>
</comment>
<keyword evidence="1" id="KW-0812">Transmembrane</keyword>